<dbReference type="EMBL" id="BQNB010011562">
    <property type="protein sequence ID" value="GJS92174.1"/>
    <property type="molecule type" value="Genomic_DNA"/>
</dbReference>
<name>A0ABQ4ZPI5_9ASTR</name>
<evidence type="ECO:0000313" key="1">
    <source>
        <dbReference type="EMBL" id="GJS92174.1"/>
    </source>
</evidence>
<organism evidence="1 2">
    <name type="scientific">Tanacetum coccineum</name>
    <dbReference type="NCBI Taxonomy" id="301880"/>
    <lineage>
        <taxon>Eukaryota</taxon>
        <taxon>Viridiplantae</taxon>
        <taxon>Streptophyta</taxon>
        <taxon>Embryophyta</taxon>
        <taxon>Tracheophyta</taxon>
        <taxon>Spermatophyta</taxon>
        <taxon>Magnoliopsida</taxon>
        <taxon>eudicotyledons</taxon>
        <taxon>Gunneridae</taxon>
        <taxon>Pentapetalae</taxon>
        <taxon>asterids</taxon>
        <taxon>campanulids</taxon>
        <taxon>Asterales</taxon>
        <taxon>Asteraceae</taxon>
        <taxon>Asteroideae</taxon>
        <taxon>Anthemideae</taxon>
        <taxon>Anthemidinae</taxon>
        <taxon>Tanacetum</taxon>
    </lineage>
</organism>
<sequence length="199" mass="22022">MASRMIGWVGDYQHAWLMEDLETIVNSGIDSGLQAADHQRQFIDYGTKATKGATDTDWLVSEAAGPANVRHSPCTQEEAGSSFPSYWLCVAYAMQPEKPMINEVVTAALAARDTPVMKCFPEESDQIKDKSVLARYDTWTNQGRTLNVLAEQKKKLRTLPEQYNQIQQANKEAGTPEGPMPQGMLQGTITKDLDLGVQV</sequence>
<keyword evidence="2" id="KW-1185">Reference proteome</keyword>
<dbReference type="Proteomes" id="UP001151760">
    <property type="component" value="Unassembled WGS sequence"/>
</dbReference>
<comment type="caution">
    <text evidence="1">The sequence shown here is derived from an EMBL/GenBank/DDBJ whole genome shotgun (WGS) entry which is preliminary data.</text>
</comment>
<proteinExistence type="predicted"/>
<protein>
    <submittedName>
        <fullName evidence="1">Uncharacterized protein</fullName>
    </submittedName>
</protein>
<gene>
    <name evidence="1" type="ORF">Tco_0774810</name>
</gene>
<evidence type="ECO:0000313" key="2">
    <source>
        <dbReference type="Proteomes" id="UP001151760"/>
    </source>
</evidence>
<reference evidence="1" key="2">
    <citation type="submission" date="2022-01" db="EMBL/GenBank/DDBJ databases">
        <authorList>
            <person name="Yamashiro T."/>
            <person name="Shiraishi A."/>
            <person name="Satake H."/>
            <person name="Nakayama K."/>
        </authorList>
    </citation>
    <scope>NUCLEOTIDE SEQUENCE</scope>
</reference>
<reference evidence="1" key="1">
    <citation type="journal article" date="2022" name="Int. J. Mol. Sci.">
        <title>Draft Genome of Tanacetum Coccineum: Genomic Comparison of Closely Related Tanacetum-Family Plants.</title>
        <authorList>
            <person name="Yamashiro T."/>
            <person name="Shiraishi A."/>
            <person name="Nakayama K."/>
            <person name="Satake H."/>
        </authorList>
    </citation>
    <scope>NUCLEOTIDE SEQUENCE</scope>
</reference>
<accession>A0ABQ4ZPI5</accession>